<proteinExistence type="predicted"/>
<dbReference type="PANTHER" id="PTHR38593:SF1">
    <property type="entry name" value="BLR2558 PROTEIN"/>
    <property type="match status" value="1"/>
</dbReference>
<evidence type="ECO:0000313" key="3">
    <source>
        <dbReference type="EMBL" id="NJC73819.1"/>
    </source>
</evidence>
<organism evidence="3 4">
    <name type="scientific">Planosporangium thailandense</name>
    <dbReference type="NCBI Taxonomy" id="765197"/>
    <lineage>
        <taxon>Bacteria</taxon>
        <taxon>Bacillati</taxon>
        <taxon>Actinomycetota</taxon>
        <taxon>Actinomycetes</taxon>
        <taxon>Micromonosporales</taxon>
        <taxon>Micromonosporaceae</taxon>
        <taxon>Planosporangium</taxon>
    </lineage>
</organism>
<feature type="domain" description="DUF4142" evidence="2">
    <location>
        <begin position="43"/>
        <end position="175"/>
    </location>
</feature>
<dbReference type="Pfam" id="PF13628">
    <property type="entry name" value="DUF4142"/>
    <property type="match status" value="1"/>
</dbReference>
<dbReference type="EMBL" id="JAATVY010000037">
    <property type="protein sequence ID" value="NJC73819.1"/>
    <property type="molecule type" value="Genomic_DNA"/>
</dbReference>
<keyword evidence="1" id="KW-0732">Signal</keyword>
<name>A0ABX0Y978_9ACTN</name>
<evidence type="ECO:0000313" key="4">
    <source>
        <dbReference type="Proteomes" id="UP000722989"/>
    </source>
</evidence>
<gene>
    <name evidence="3" type="ORF">HC031_29500</name>
</gene>
<reference evidence="3 4" key="1">
    <citation type="submission" date="2020-03" db="EMBL/GenBank/DDBJ databases">
        <title>WGS of the type strain of Planosporangium spp.</title>
        <authorList>
            <person name="Thawai C."/>
        </authorList>
    </citation>
    <scope>NUCLEOTIDE SEQUENCE [LARGE SCALE GENOMIC DNA]</scope>
    <source>
        <strain evidence="3 4">TBRC 5610</strain>
    </source>
</reference>
<evidence type="ECO:0000259" key="2">
    <source>
        <dbReference type="Pfam" id="PF13628"/>
    </source>
</evidence>
<accession>A0ABX0Y978</accession>
<comment type="caution">
    <text evidence="3">The sequence shown here is derived from an EMBL/GenBank/DDBJ whole genome shotgun (WGS) entry which is preliminary data.</text>
</comment>
<evidence type="ECO:0000256" key="1">
    <source>
        <dbReference type="SAM" id="SignalP"/>
    </source>
</evidence>
<sequence>MRVPVVAAVVAVVSVSSAAPAVAAPAASPAPNGAGSATGLSAQDRDFLTAAGHGAAFEVAGGRLAADRAADPRIRVFGNRMVRDHGKELQQLQALDRTLGVTAPSAPGPDQQAVTAIWSSLRGGPFDCSYAPTMQADHEADLAAYTIAAQHTTNAQVRAFAKAQIPMLHQHLQLATRNLTGLHCAAPPRAPGASS</sequence>
<dbReference type="PANTHER" id="PTHR38593">
    <property type="entry name" value="BLR2558 PROTEIN"/>
    <property type="match status" value="1"/>
</dbReference>
<keyword evidence="4" id="KW-1185">Reference proteome</keyword>
<protein>
    <submittedName>
        <fullName evidence="3">DUF4142 domain-containing protein</fullName>
    </submittedName>
</protein>
<feature type="signal peptide" evidence="1">
    <location>
        <begin position="1"/>
        <end position="23"/>
    </location>
</feature>
<dbReference type="Gene3D" id="1.20.1260.10">
    <property type="match status" value="1"/>
</dbReference>
<dbReference type="InterPro" id="IPR025419">
    <property type="entry name" value="DUF4142"/>
</dbReference>
<dbReference type="Proteomes" id="UP000722989">
    <property type="component" value="Unassembled WGS sequence"/>
</dbReference>
<dbReference type="InterPro" id="IPR012347">
    <property type="entry name" value="Ferritin-like"/>
</dbReference>
<feature type="chain" id="PRO_5045106697" evidence="1">
    <location>
        <begin position="24"/>
        <end position="195"/>
    </location>
</feature>
<dbReference type="RefSeq" id="WP_167928721.1">
    <property type="nucleotide sequence ID" value="NZ_JAATVY010000037.1"/>
</dbReference>